<feature type="region of interest" description="Disordered" evidence="1">
    <location>
        <begin position="27"/>
        <end position="82"/>
    </location>
</feature>
<gene>
    <name evidence="2" type="ORF">FHS49_003654</name>
</gene>
<accession>A0A7W9ALF5</accession>
<keyword evidence="3" id="KW-1185">Reference proteome</keyword>
<reference evidence="2 3" key="1">
    <citation type="submission" date="2020-08" db="EMBL/GenBank/DDBJ databases">
        <title>Genomic Encyclopedia of Type Strains, Phase IV (KMG-IV): sequencing the most valuable type-strain genomes for metagenomic binning, comparative biology and taxonomic classification.</title>
        <authorList>
            <person name="Goeker M."/>
        </authorList>
    </citation>
    <scope>NUCLEOTIDE SEQUENCE [LARGE SCALE GENOMIC DNA]</scope>
    <source>
        <strain evidence="2 3">DSM 25079</strain>
    </source>
</reference>
<evidence type="ECO:0000313" key="2">
    <source>
        <dbReference type="EMBL" id="MBB5687612.1"/>
    </source>
</evidence>
<sequence length="353" mass="35924">MKDPARPLRFVALALCAWIGGRAVLLSQPEGDEPSPPPAPPRTAPIGDFAPESTPLAAMPSRATNAAAAWAEKSTRSGHTPRLWQPASRVIGAQTGRLAEAEALDAGVHAPALTAMLAAGASALRPAPQPGAGAASHPGPKRLSGYGWMFVRDSGSATGLANNGQLGGSQAGMRLDYALGPDPARGFQIGARFSAPLEGKGREAAIGLGWKPGPDIPLTLSIERRIGLDSAGRDAFAASVAGGVNAIALPLDFKLDAYAQAGIVGAKKRDQFVDGSLSATRTIVTGNTISVAAGMGAWGAAQPGVERLDIGPRVRIRLETGHASIGVALDWRQRVAGDAAPASGPALTIDGSF</sequence>
<evidence type="ECO:0000256" key="1">
    <source>
        <dbReference type="SAM" id="MobiDB-lite"/>
    </source>
</evidence>
<proteinExistence type="predicted"/>
<comment type="caution">
    <text evidence="2">The sequence shown here is derived from an EMBL/GenBank/DDBJ whole genome shotgun (WGS) entry which is preliminary data.</text>
</comment>
<protein>
    <recommendedName>
        <fullName evidence="4">Autotransporter outer membrane beta-barrel domain-containing protein</fullName>
    </recommendedName>
</protein>
<dbReference type="RefSeq" id="WP_184021583.1">
    <property type="nucleotide sequence ID" value="NZ_JACIJC010000006.1"/>
</dbReference>
<dbReference type="AlphaFoldDB" id="A0A7W9ALF5"/>
<dbReference type="Proteomes" id="UP000549617">
    <property type="component" value="Unassembled WGS sequence"/>
</dbReference>
<name>A0A7W9ALF5_9SPHN</name>
<dbReference type="EMBL" id="JACIJC010000006">
    <property type="protein sequence ID" value="MBB5687612.1"/>
    <property type="molecule type" value="Genomic_DNA"/>
</dbReference>
<feature type="compositionally biased region" description="Pro residues" evidence="1">
    <location>
        <begin position="34"/>
        <end position="43"/>
    </location>
</feature>
<evidence type="ECO:0000313" key="3">
    <source>
        <dbReference type="Proteomes" id="UP000549617"/>
    </source>
</evidence>
<evidence type="ECO:0008006" key="4">
    <source>
        <dbReference type="Google" id="ProtNLM"/>
    </source>
</evidence>
<organism evidence="2 3">
    <name type="scientific">Sphingobium boeckii</name>
    <dbReference type="NCBI Taxonomy" id="1082345"/>
    <lineage>
        <taxon>Bacteria</taxon>
        <taxon>Pseudomonadati</taxon>
        <taxon>Pseudomonadota</taxon>
        <taxon>Alphaproteobacteria</taxon>
        <taxon>Sphingomonadales</taxon>
        <taxon>Sphingomonadaceae</taxon>
        <taxon>Sphingobium</taxon>
    </lineage>
</organism>